<gene>
    <name evidence="2" type="ORF">BU23DRAFT_548564</name>
</gene>
<feature type="compositionally biased region" description="Basic and acidic residues" evidence="1">
    <location>
        <begin position="96"/>
        <end position="107"/>
    </location>
</feature>
<feature type="compositionally biased region" description="Basic and acidic residues" evidence="1">
    <location>
        <begin position="1"/>
        <end position="10"/>
    </location>
</feature>
<feature type="region of interest" description="Disordered" evidence="1">
    <location>
        <begin position="87"/>
        <end position="129"/>
    </location>
</feature>
<evidence type="ECO:0000313" key="2">
    <source>
        <dbReference type="EMBL" id="KAF1980415.1"/>
    </source>
</evidence>
<protein>
    <submittedName>
        <fullName evidence="2">Uncharacterized protein</fullName>
    </submittedName>
</protein>
<reference evidence="2" key="1">
    <citation type="journal article" date="2020" name="Stud. Mycol.">
        <title>101 Dothideomycetes genomes: a test case for predicting lifestyles and emergence of pathogens.</title>
        <authorList>
            <person name="Haridas S."/>
            <person name="Albert R."/>
            <person name="Binder M."/>
            <person name="Bloem J."/>
            <person name="Labutti K."/>
            <person name="Salamov A."/>
            <person name="Andreopoulos B."/>
            <person name="Baker S."/>
            <person name="Barry K."/>
            <person name="Bills G."/>
            <person name="Bluhm B."/>
            <person name="Cannon C."/>
            <person name="Castanera R."/>
            <person name="Culley D."/>
            <person name="Daum C."/>
            <person name="Ezra D."/>
            <person name="Gonzalez J."/>
            <person name="Henrissat B."/>
            <person name="Kuo A."/>
            <person name="Liang C."/>
            <person name="Lipzen A."/>
            <person name="Lutzoni F."/>
            <person name="Magnuson J."/>
            <person name="Mondo S."/>
            <person name="Nolan M."/>
            <person name="Ohm R."/>
            <person name="Pangilinan J."/>
            <person name="Park H.-J."/>
            <person name="Ramirez L."/>
            <person name="Alfaro M."/>
            <person name="Sun H."/>
            <person name="Tritt A."/>
            <person name="Yoshinaga Y."/>
            <person name="Zwiers L.-H."/>
            <person name="Turgeon B."/>
            <person name="Goodwin S."/>
            <person name="Spatafora J."/>
            <person name="Crous P."/>
            <person name="Grigoriev I."/>
        </authorList>
    </citation>
    <scope>NUCLEOTIDE SEQUENCE</scope>
    <source>
        <strain evidence="2">CBS 107.79</strain>
    </source>
</reference>
<evidence type="ECO:0000313" key="3">
    <source>
        <dbReference type="Proteomes" id="UP000800036"/>
    </source>
</evidence>
<dbReference type="AlphaFoldDB" id="A0A6A5VU35"/>
<feature type="region of interest" description="Disordered" evidence="1">
    <location>
        <begin position="1"/>
        <end position="70"/>
    </location>
</feature>
<sequence>MPDKDSENQEHIPVNQEKEEEQEENKGSGGLLSPIGDPPGKALNTGLRPLGAPLEKVTGPLGDALGGGTRGVLGPLLGTKEERSELLGGKNVDSYSKPEKIAGKEQTGDNPLGLDQTGRWGFDDDEEKK</sequence>
<organism evidence="2 3">
    <name type="scientific">Bimuria novae-zelandiae CBS 107.79</name>
    <dbReference type="NCBI Taxonomy" id="1447943"/>
    <lineage>
        <taxon>Eukaryota</taxon>
        <taxon>Fungi</taxon>
        <taxon>Dikarya</taxon>
        <taxon>Ascomycota</taxon>
        <taxon>Pezizomycotina</taxon>
        <taxon>Dothideomycetes</taxon>
        <taxon>Pleosporomycetidae</taxon>
        <taxon>Pleosporales</taxon>
        <taxon>Massarineae</taxon>
        <taxon>Didymosphaeriaceae</taxon>
        <taxon>Bimuria</taxon>
    </lineage>
</organism>
<dbReference type="OrthoDB" id="3902208at2759"/>
<proteinExistence type="predicted"/>
<dbReference type="EMBL" id="ML976656">
    <property type="protein sequence ID" value="KAF1980415.1"/>
    <property type="molecule type" value="Genomic_DNA"/>
</dbReference>
<name>A0A6A5VU35_9PLEO</name>
<dbReference type="Proteomes" id="UP000800036">
    <property type="component" value="Unassembled WGS sequence"/>
</dbReference>
<accession>A0A6A5VU35</accession>
<keyword evidence="3" id="KW-1185">Reference proteome</keyword>
<evidence type="ECO:0000256" key="1">
    <source>
        <dbReference type="SAM" id="MobiDB-lite"/>
    </source>
</evidence>